<evidence type="ECO:0000313" key="1">
    <source>
        <dbReference type="EMBL" id="SOY32450.1"/>
    </source>
</evidence>
<proteinExistence type="predicted"/>
<evidence type="ECO:0000313" key="2">
    <source>
        <dbReference type="Proteomes" id="UP000236311"/>
    </source>
</evidence>
<sequence>MAQHGEGMGPMDNIVTELVLKKRKESWNRDENRI</sequence>
<dbReference type="AlphaFoldDB" id="A0A2K4ZPP9"/>
<keyword evidence="2" id="KW-1185">Reference proteome</keyword>
<dbReference type="EMBL" id="OFSM01000051">
    <property type="protein sequence ID" value="SOY32450.1"/>
    <property type="molecule type" value="Genomic_DNA"/>
</dbReference>
<protein>
    <submittedName>
        <fullName evidence="1">Uncharacterized protein</fullName>
    </submittedName>
</protein>
<name>A0A2K4ZPP9_9FIRM</name>
<organism evidence="1 2">
    <name type="scientific">Acetatifactor muris</name>
    <dbReference type="NCBI Taxonomy" id="879566"/>
    <lineage>
        <taxon>Bacteria</taxon>
        <taxon>Bacillati</taxon>
        <taxon>Bacillota</taxon>
        <taxon>Clostridia</taxon>
        <taxon>Lachnospirales</taxon>
        <taxon>Lachnospiraceae</taxon>
        <taxon>Acetatifactor</taxon>
    </lineage>
</organism>
<dbReference type="Proteomes" id="UP000236311">
    <property type="component" value="Unassembled WGS sequence"/>
</dbReference>
<reference evidence="1 2" key="1">
    <citation type="submission" date="2018-01" db="EMBL/GenBank/DDBJ databases">
        <authorList>
            <person name="Gaut B.S."/>
            <person name="Morton B.R."/>
            <person name="Clegg M.T."/>
            <person name="Duvall M.R."/>
        </authorList>
    </citation>
    <scope>NUCLEOTIDE SEQUENCE [LARGE SCALE GENOMIC DNA]</scope>
    <source>
        <strain evidence="1">GP69</strain>
    </source>
</reference>
<gene>
    <name evidence="1" type="ORF">AMURIS_05209</name>
</gene>
<accession>A0A2K4ZPP9</accession>